<evidence type="ECO:0000313" key="4">
    <source>
        <dbReference type="Proteomes" id="UP000198862"/>
    </source>
</evidence>
<reference evidence="3 4" key="1">
    <citation type="submission" date="2016-10" db="EMBL/GenBank/DDBJ databases">
        <authorList>
            <person name="de Groot N.N."/>
        </authorList>
    </citation>
    <scope>NUCLEOTIDE SEQUENCE [LARGE SCALE GENOMIC DNA]</scope>
    <source>
        <strain evidence="3 4">DSM 6059</strain>
    </source>
</reference>
<organism evidence="3 4">
    <name type="scientific">Pseudoalteromonas denitrificans DSM 6059</name>
    <dbReference type="NCBI Taxonomy" id="1123010"/>
    <lineage>
        <taxon>Bacteria</taxon>
        <taxon>Pseudomonadati</taxon>
        <taxon>Pseudomonadota</taxon>
        <taxon>Gammaproteobacteria</taxon>
        <taxon>Alteromonadales</taxon>
        <taxon>Pseudoalteromonadaceae</taxon>
        <taxon>Pseudoalteromonas</taxon>
    </lineage>
</organism>
<dbReference type="InterPro" id="IPR012853">
    <property type="entry name" value="CPT"/>
</dbReference>
<name>A0A1I1M035_9GAMM</name>
<proteinExistence type="predicted"/>
<evidence type="ECO:0000256" key="1">
    <source>
        <dbReference type="PIRSR" id="PIRSR007531-1"/>
    </source>
</evidence>
<dbReference type="Gene3D" id="3.40.50.300">
    <property type="entry name" value="P-loop containing nucleotide triphosphate hydrolases"/>
    <property type="match status" value="1"/>
</dbReference>
<feature type="binding site" evidence="2">
    <location>
        <begin position="12"/>
        <end position="19"/>
    </location>
    <ligand>
        <name>ATP</name>
        <dbReference type="ChEBI" id="CHEBI:30616"/>
    </ligand>
</feature>
<feature type="active site" evidence="1">
    <location>
        <position position="43"/>
    </location>
</feature>
<dbReference type="GO" id="GO:0005524">
    <property type="term" value="F:ATP binding"/>
    <property type="evidence" value="ECO:0007669"/>
    <property type="project" value="InterPro"/>
</dbReference>
<gene>
    <name evidence="3" type="ORF">SAMN02745724_02533</name>
</gene>
<dbReference type="InterPro" id="IPR027417">
    <property type="entry name" value="P-loop_NTPase"/>
</dbReference>
<evidence type="ECO:0000256" key="2">
    <source>
        <dbReference type="PIRSR" id="PIRSR007531-2"/>
    </source>
</evidence>
<evidence type="ECO:0000313" key="3">
    <source>
        <dbReference type="EMBL" id="SFC78456.1"/>
    </source>
</evidence>
<dbReference type="PIRSF" id="PIRSF007531">
    <property type="entry name" value="CPT"/>
    <property type="match status" value="1"/>
</dbReference>
<dbReference type="AlphaFoldDB" id="A0A1I1M035"/>
<dbReference type="OrthoDB" id="1493892at2"/>
<accession>A0A1I1M035</accession>
<dbReference type="EMBL" id="FOLO01000018">
    <property type="protein sequence ID" value="SFC78456.1"/>
    <property type="molecule type" value="Genomic_DNA"/>
</dbReference>
<dbReference type="GO" id="GO:0016740">
    <property type="term" value="F:transferase activity"/>
    <property type="evidence" value="ECO:0007669"/>
    <property type="project" value="UniProtKB-KW"/>
</dbReference>
<dbReference type="STRING" id="1123010.SAMN02745724_02533"/>
<dbReference type="RefSeq" id="WP_091984326.1">
    <property type="nucleotide sequence ID" value="NZ_FOLO01000018.1"/>
</dbReference>
<keyword evidence="3" id="KW-0808">Transferase</keyword>
<dbReference type="Pfam" id="PF07931">
    <property type="entry name" value="CPT"/>
    <property type="match status" value="1"/>
</dbReference>
<dbReference type="SUPFAM" id="SSF52540">
    <property type="entry name" value="P-loop containing nucleoside triphosphate hydrolases"/>
    <property type="match status" value="1"/>
</dbReference>
<protein>
    <submittedName>
        <fullName evidence="3">Chloramphenicol 3-O phosphotransferase</fullName>
    </submittedName>
</protein>
<keyword evidence="4" id="KW-1185">Reference proteome</keyword>
<sequence>MKKNGKIIVLNGTSSSGKTTLARELQSQFQSRFAEVYLLCALDAFWDMTPYDVPAGSNNFPNMKLAIAKSIKALAETGHNVIVDIVFCGQKTYTEFMDELNGFNLKIFKLECPLDELTKRELARGNRAIGLAASQFESIHEGVLYDMHLNTFNYSPSQCAQKIIETEF</sequence>
<dbReference type="Proteomes" id="UP000198862">
    <property type="component" value="Unassembled WGS sequence"/>
</dbReference>